<sequence length="620" mass="62915">MRVTSIDEAACALRAGEAVVFPTDTVCGLGVAALHASGPEALYRLKGRPAGKPIAWLVEGPEALDAFGRDVPDWAHTLAARFWPGPLTLVVRASDQVPSAYRGAAGTVGLRMPAAPTALRLMQAAESPLCVTSANRAGALDVPDLAQVDPALAAQVACAVDDRQVASSGQASTVIDCTGPRPVMLRAGAIDALRVNAALAGITEVDEAAEPCHESREAAAPVAEGAPGEPCEPGDSPGVGAAVVSAAVGTAAGVDADVDADADAAAVGDAAAIADDVVVVPLTFPSADGCSQVAARLWVPDVAVADPDAGAAGLAFAPGSVRGVVQLVHGMCEHMGRYDHVARHLVGEGFVVCGMDLIGHGLTAKGPDDLGVVDARMGAAAIVADIDRMRARARAIVGAEVPFFLFAHSMGSFATRCYLERHADGVRAVVLSGTGHPARALTAAGGILARAVAAHRGPAHRSGLLDGLAAGGYAKAFPHEGSPYAWISSLPDQVAAYEADPLCGFTFSASAYVALANLVEGATMASGPAFEAVSPAASSVAAAEDAACASVRPPVLLVSGDRDPVGQCGAGVRRAADHLRSRGHDQVRMILYPGARHEVHHDAARDLLYADVAAFLKEQC</sequence>
<evidence type="ECO:0000256" key="10">
    <source>
        <dbReference type="ARBA" id="ARBA00029774"/>
    </source>
</evidence>
<evidence type="ECO:0000256" key="12">
    <source>
        <dbReference type="SAM" id="MobiDB-lite"/>
    </source>
</evidence>
<dbReference type="InterPro" id="IPR006070">
    <property type="entry name" value="Sua5-like_dom"/>
</dbReference>
<evidence type="ECO:0000256" key="8">
    <source>
        <dbReference type="ARBA" id="ARBA00022741"/>
    </source>
</evidence>
<keyword evidence="5" id="KW-0808">Transferase</keyword>
<evidence type="ECO:0000313" key="15">
    <source>
        <dbReference type="Proteomes" id="UP000503297"/>
    </source>
</evidence>
<dbReference type="GO" id="GO:0000049">
    <property type="term" value="F:tRNA binding"/>
    <property type="evidence" value="ECO:0007669"/>
    <property type="project" value="TreeGrafter"/>
</dbReference>
<proteinExistence type="inferred from homology"/>
<evidence type="ECO:0000256" key="3">
    <source>
        <dbReference type="ARBA" id="ARBA00012584"/>
    </source>
</evidence>
<evidence type="ECO:0000256" key="11">
    <source>
        <dbReference type="ARBA" id="ARBA00048366"/>
    </source>
</evidence>
<dbReference type="SUPFAM" id="SSF53474">
    <property type="entry name" value="alpha/beta-Hydrolases"/>
    <property type="match status" value="1"/>
</dbReference>
<dbReference type="SUPFAM" id="SSF55821">
    <property type="entry name" value="YrdC/RibB"/>
    <property type="match status" value="1"/>
</dbReference>
<dbReference type="NCBIfam" id="TIGR00057">
    <property type="entry name" value="L-threonylcarbamoyladenylate synthase"/>
    <property type="match status" value="1"/>
</dbReference>
<comment type="subcellular location">
    <subcellularLocation>
        <location evidence="1">Cytoplasm</location>
    </subcellularLocation>
</comment>
<evidence type="ECO:0000256" key="9">
    <source>
        <dbReference type="ARBA" id="ARBA00022840"/>
    </source>
</evidence>
<dbReference type="GO" id="GO:0006450">
    <property type="term" value="P:regulation of translational fidelity"/>
    <property type="evidence" value="ECO:0007669"/>
    <property type="project" value="TreeGrafter"/>
</dbReference>
<protein>
    <recommendedName>
        <fullName evidence="10">L-threonylcarbamoyladenylate synthase</fullName>
        <ecNumber evidence="3">2.7.7.87</ecNumber>
    </recommendedName>
    <alternativeName>
        <fullName evidence="10">L-threonylcarbamoyladenylate synthase</fullName>
    </alternativeName>
</protein>
<dbReference type="Pfam" id="PF01300">
    <property type="entry name" value="Sua5_yciO_yrdC"/>
    <property type="match status" value="1"/>
</dbReference>
<dbReference type="InterPro" id="IPR017945">
    <property type="entry name" value="DHBP_synth_RibB-like_a/b_dom"/>
</dbReference>
<accession>A0A6M8J741</accession>
<dbReference type="GO" id="GO:0005737">
    <property type="term" value="C:cytoplasm"/>
    <property type="evidence" value="ECO:0007669"/>
    <property type="project" value="UniProtKB-SubCell"/>
</dbReference>
<keyword evidence="6" id="KW-0819">tRNA processing</keyword>
<keyword evidence="4" id="KW-0963">Cytoplasm</keyword>
<organism evidence="14 15">
    <name type="scientific">Berryella wangjianweii</name>
    <dbReference type="NCBI Taxonomy" id="2734634"/>
    <lineage>
        <taxon>Bacteria</taxon>
        <taxon>Bacillati</taxon>
        <taxon>Actinomycetota</taxon>
        <taxon>Coriobacteriia</taxon>
        <taxon>Eggerthellales</taxon>
        <taxon>Eggerthellaceae</taxon>
        <taxon>Berryella</taxon>
    </lineage>
</organism>
<feature type="region of interest" description="Disordered" evidence="12">
    <location>
        <begin position="210"/>
        <end position="235"/>
    </location>
</feature>
<dbReference type="RefSeq" id="WP_173164542.1">
    <property type="nucleotide sequence ID" value="NZ_CP053716.1"/>
</dbReference>
<dbReference type="Pfam" id="PF12146">
    <property type="entry name" value="Hydrolase_4"/>
    <property type="match status" value="1"/>
</dbReference>
<dbReference type="InterPro" id="IPR029058">
    <property type="entry name" value="AB_hydrolase_fold"/>
</dbReference>
<dbReference type="GO" id="GO:0005524">
    <property type="term" value="F:ATP binding"/>
    <property type="evidence" value="ECO:0007669"/>
    <property type="project" value="UniProtKB-KW"/>
</dbReference>
<evidence type="ECO:0000259" key="13">
    <source>
        <dbReference type="PROSITE" id="PS51163"/>
    </source>
</evidence>
<dbReference type="GO" id="GO:0061710">
    <property type="term" value="F:L-threonylcarbamoyladenylate synthase"/>
    <property type="evidence" value="ECO:0007669"/>
    <property type="project" value="UniProtKB-EC"/>
</dbReference>
<dbReference type="Proteomes" id="UP000503297">
    <property type="component" value="Chromosome"/>
</dbReference>
<evidence type="ECO:0000256" key="1">
    <source>
        <dbReference type="ARBA" id="ARBA00004496"/>
    </source>
</evidence>
<evidence type="ECO:0000256" key="5">
    <source>
        <dbReference type="ARBA" id="ARBA00022679"/>
    </source>
</evidence>
<comment type="catalytic activity">
    <reaction evidence="11">
        <text>L-threonine + hydrogencarbonate + ATP = L-threonylcarbamoyladenylate + diphosphate + H2O</text>
        <dbReference type="Rhea" id="RHEA:36407"/>
        <dbReference type="ChEBI" id="CHEBI:15377"/>
        <dbReference type="ChEBI" id="CHEBI:17544"/>
        <dbReference type="ChEBI" id="CHEBI:30616"/>
        <dbReference type="ChEBI" id="CHEBI:33019"/>
        <dbReference type="ChEBI" id="CHEBI:57926"/>
        <dbReference type="ChEBI" id="CHEBI:73682"/>
        <dbReference type="EC" id="2.7.7.87"/>
    </reaction>
</comment>
<feature type="domain" description="YrdC-like" evidence="13">
    <location>
        <begin position="3"/>
        <end position="190"/>
    </location>
</feature>
<evidence type="ECO:0000313" key="14">
    <source>
        <dbReference type="EMBL" id="QKF07428.1"/>
    </source>
</evidence>
<dbReference type="KEGG" id="bwa:HLV38_04320"/>
<dbReference type="EMBL" id="CP053716">
    <property type="protein sequence ID" value="QKF07428.1"/>
    <property type="molecule type" value="Genomic_DNA"/>
</dbReference>
<feature type="compositionally biased region" description="Low complexity" evidence="12">
    <location>
        <begin position="218"/>
        <end position="235"/>
    </location>
</feature>
<evidence type="ECO:0000256" key="2">
    <source>
        <dbReference type="ARBA" id="ARBA00007663"/>
    </source>
</evidence>
<reference evidence="15" key="1">
    <citation type="submission" date="2020-05" db="EMBL/GenBank/DDBJ databases">
        <title>Novel species in genus Nocardioides.</title>
        <authorList>
            <person name="Zhang G."/>
        </authorList>
    </citation>
    <scope>NUCLEOTIDE SEQUENCE [LARGE SCALE GENOMIC DNA]</scope>
    <source>
        <strain evidence="15">zg-1050</strain>
    </source>
</reference>
<dbReference type="EC" id="2.7.7.87" evidence="3"/>
<keyword evidence="7" id="KW-0548">Nucleotidyltransferase</keyword>
<keyword evidence="8" id="KW-0547">Nucleotide-binding</keyword>
<dbReference type="GO" id="GO:0008033">
    <property type="term" value="P:tRNA processing"/>
    <property type="evidence" value="ECO:0007669"/>
    <property type="project" value="UniProtKB-KW"/>
</dbReference>
<evidence type="ECO:0000256" key="4">
    <source>
        <dbReference type="ARBA" id="ARBA00022490"/>
    </source>
</evidence>
<dbReference type="PANTHER" id="PTHR17490">
    <property type="entry name" value="SUA5"/>
    <property type="match status" value="1"/>
</dbReference>
<dbReference type="InterPro" id="IPR050156">
    <property type="entry name" value="TC-AMP_synthase_SUA5"/>
</dbReference>
<dbReference type="PANTHER" id="PTHR17490:SF16">
    <property type="entry name" value="THREONYLCARBAMOYL-AMP SYNTHASE"/>
    <property type="match status" value="1"/>
</dbReference>
<dbReference type="InterPro" id="IPR022742">
    <property type="entry name" value="Hydrolase_4"/>
</dbReference>
<dbReference type="Gene3D" id="3.40.50.1820">
    <property type="entry name" value="alpha/beta hydrolase"/>
    <property type="match status" value="1"/>
</dbReference>
<dbReference type="PROSITE" id="PS51163">
    <property type="entry name" value="YRDC"/>
    <property type="match status" value="1"/>
</dbReference>
<dbReference type="AlphaFoldDB" id="A0A6M8J741"/>
<evidence type="ECO:0000256" key="6">
    <source>
        <dbReference type="ARBA" id="ARBA00022694"/>
    </source>
</evidence>
<gene>
    <name evidence="14" type="ORF">HLV38_04320</name>
</gene>
<name>A0A6M8J741_9ACTN</name>
<comment type="similarity">
    <text evidence="2">Belongs to the SUA5 family.</text>
</comment>
<keyword evidence="15" id="KW-1185">Reference proteome</keyword>
<dbReference type="GO" id="GO:0003725">
    <property type="term" value="F:double-stranded RNA binding"/>
    <property type="evidence" value="ECO:0007669"/>
    <property type="project" value="InterPro"/>
</dbReference>
<dbReference type="Gene3D" id="3.90.870.10">
    <property type="entry name" value="DHBP synthase"/>
    <property type="match status" value="1"/>
</dbReference>
<keyword evidence="9" id="KW-0067">ATP-binding</keyword>
<evidence type="ECO:0000256" key="7">
    <source>
        <dbReference type="ARBA" id="ARBA00022695"/>
    </source>
</evidence>